<dbReference type="EMBL" id="JARQZJ010000063">
    <property type="protein sequence ID" value="KAK9879951.1"/>
    <property type="molecule type" value="Genomic_DNA"/>
</dbReference>
<accession>A0AAW1UGL7</accession>
<gene>
    <name evidence="1" type="ORF">WA026_008461</name>
</gene>
<proteinExistence type="predicted"/>
<reference evidence="1 2" key="1">
    <citation type="submission" date="2023-03" db="EMBL/GenBank/DDBJ databases">
        <title>Genome insight into feeding habits of ladybird beetles.</title>
        <authorList>
            <person name="Li H.-S."/>
            <person name="Huang Y.-H."/>
            <person name="Pang H."/>
        </authorList>
    </citation>
    <scope>NUCLEOTIDE SEQUENCE [LARGE SCALE GENOMIC DNA]</scope>
    <source>
        <strain evidence="1">SYSU_2023b</strain>
        <tissue evidence="1">Whole body</tissue>
    </source>
</reference>
<comment type="caution">
    <text evidence="1">The sequence shown here is derived from an EMBL/GenBank/DDBJ whole genome shotgun (WGS) entry which is preliminary data.</text>
</comment>
<keyword evidence="2" id="KW-1185">Reference proteome</keyword>
<dbReference type="Proteomes" id="UP001431783">
    <property type="component" value="Unassembled WGS sequence"/>
</dbReference>
<organism evidence="1 2">
    <name type="scientific">Henosepilachna vigintioctopunctata</name>
    <dbReference type="NCBI Taxonomy" id="420089"/>
    <lineage>
        <taxon>Eukaryota</taxon>
        <taxon>Metazoa</taxon>
        <taxon>Ecdysozoa</taxon>
        <taxon>Arthropoda</taxon>
        <taxon>Hexapoda</taxon>
        <taxon>Insecta</taxon>
        <taxon>Pterygota</taxon>
        <taxon>Neoptera</taxon>
        <taxon>Endopterygota</taxon>
        <taxon>Coleoptera</taxon>
        <taxon>Polyphaga</taxon>
        <taxon>Cucujiformia</taxon>
        <taxon>Coccinelloidea</taxon>
        <taxon>Coccinellidae</taxon>
        <taxon>Epilachninae</taxon>
        <taxon>Epilachnini</taxon>
        <taxon>Henosepilachna</taxon>
    </lineage>
</organism>
<name>A0AAW1UGL7_9CUCU</name>
<dbReference type="AlphaFoldDB" id="A0AAW1UGL7"/>
<evidence type="ECO:0000313" key="2">
    <source>
        <dbReference type="Proteomes" id="UP001431783"/>
    </source>
</evidence>
<sequence length="243" mass="28681">MLPPKIVILLILPLNIFGNHIFSFIPKSRNEDLISVVLDFMDEQESPVFMNLYTCWSKNDILHISHKLWNKNHRLRILTNIDAPTYSSNIWEYEVILVDMRCKNVDRIFEKDEREILFKQPSRWIVIGNVSDIISRNLNIGVDSKFFVIEEFENNFHVYAIFKYSKDFVEFDSNKIATWSRKTGIESYNHLCIGRNRTDLKRLQLKISYVLTNLDSLNHLWDYSITFHIPRLLSSGESMASLC</sequence>
<protein>
    <submittedName>
        <fullName evidence="1">Uncharacterized protein</fullName>
    </submittedName>
</protein>
<evidence type="ECO:0000313" key="1">
    <source>
        <dbReference type="EMBL" id="KAK9879951.1"/>
    </source>
</evidence>